<dbReference type="FunFam" id="3.10.20.370:FF:000001">
    <property type="entry name" value="Retrovirus-related Pol polyprotein from transposon 17.6-like protein"/>
    <property type="match status" value="1"/>
</dbReference>
<keyword evidence="6" id="KW-0175">Coiled coil</keyword>
<evidence type="ECO:0000256" key="4">
    <source>
        <dbReference type="ARBA" id="ARBA00022918"/>
    </source>
</evidence>
<dbReference type="InterPro" id="IPR043502">
    <property type="entry name" value="DNA/RNA_pol_sf"/>
</dbReference>
<dbReference type="Gene3D" id="3.10.10.10">
    <property type="entry name" value="HIV Type 1 Reverse Transcriptase, subunit A, domain 1"/>
    <property type="match status" value="1"/>
</dbReference>
<dbReference type="GO" id="GO:0003964">
    <property type="term" value="F:RNA-directed DNA polymerase activity"/>
    <property type="evidence" value="ECO:0007669"/>
    <property type="project" value="UniProtKB-KW"/>
</dbReference>
<evidence type="ECO:0000256" key="6">
    <source>
        <dbReference type="SAM" id="Coils"/>
    </source>
</evidence>
<dbReference type="CDD" id="cd09274">
    <property type="entry name" value="RNase_HI_RT_Ty3"/>
    <property type="match status" value="1"/>
</dbReference>
<keyword evidence="1" id="KW-0548">Nucleotidyltransferase</keyword>
<feature type="coiled-coil region" evidence="6">
    <location>
        <begin position="32"/>
        <end position="69"/>
    </location>
</feature>
<keyword evidence="2" id="KW-0540">Nuclease</keyword>
<keyword evidence="4" id="KW-0695">RNA-directed DNA polymerase</keyword>
<evidence type="ECO:0000313" key="8">
    <source>
        <dbReference type="EMBL" id="KAK3889073.1"/>
    </source>
</evidence>
<protein>
    <recommendedName>
        <fullName evidence="7">Reverse transcriptase/retrotransposon-derived protein RNase H-like domain-containing protein</fullName>
    </recommendedName>
</protein>
<evidence type="ECO:0000259" key="7">
    <source>
        <dbReference type="Pfam" id="PF17919"/>
    </source>
</evidence>
<gene>
    <name evidence="8" type="ORF">Pcinc_006948</name>
</gene>
<keyword evidence="3" id="KW-0378">Hydrolase</keyword>
<dbReference type="Pfam" id="PF17919">
    <property type="entry name" value="RT_RNaseH_2"/>
    <property type="match status" value="1"/>
</dbReference>
<evidence type="ECO:0000313" key="9">
    <source>
        <dbReference type="Proteomes" id="UP001286313"/>
    </source>
</evidence>
<accession>A0AAE1KYP4</accession>
<dbReference type="InterPro" id="IPR041577">
    <property type="entry name" value="RT_RNaseH_2"/>
</dbReference>
<keyword evidence="3" id="KW-0255">Endonuclease</keyword>
<keyword evidence="9" id="KW-1185">Reference proteome</keyword>
<dbReference type="InterPro" id="IPR050951">
    <property type="entry name" value="Retrovirus_Pol_polyprotein"/>
</dbReference>
<keyword evidence="1" id="KW-0808">Transferase</keyword>
<dbReference type="AlphaFoldDB" id="A0AAE1KYP4"/>
<dbReference type="SUPFAM" id="SSF56672">
    <property type="entry name" value="DNA/RNA polymerases"/>
    <property type="match status" value="1"/>
</dbReference>
<organism evidence="8 9">
    <name type="scientific">Petrolisthes cinctipes</name>
    <name type="common">Flat porcelain crab</name>
    <dbReference type="NCBI Taxonomy" id="88211"/>
    <lineage>
        <taxon>Eukaryota</taxon>
        <taxon>Metazoa</taxon>
        <taxon>Ecdysozoa</taxon>
        <taxon>Arthropoda</taxon>
        <taxon>Crustacea</taxon>
        <taxon>Multicrustacea</taxon>
        <taxon>Malacostraca</taxon>
        <taxon>Eumalacostraca</taxon>
        <taxon>Eucarida</taxon>
        <taxon>Decapoda</taxon>
        <taxon>Pleocyemata</taxon>
        <taxon>Anomura</taxon>
        <taxon>Galatheoidea</taxon>
        <taxon>Porcellanidae</taxon>
        <taxon>Petrolisthes</taxon>
    </lineage>
</organism>
<dbReference type="Proteomes" id="UP001286313">
    <property type="component" value="Unassembled WGS sequence"/>
</dbReference>
<name>A0AAE1KYP4_PETCI</name>
<dbReference type="PANTHER" id="PTHR37984:SF5">
    <property type="entry name" value="PROTEIN NYNRIN-LIKE"/>
    <property type="match status" value="1"/>
</dbReference>
<feature type="domain" description="Reverse transcriptase/retrotransposon-derived protein RNase H-like" evidence="7">
    <location>
        <begin position="508"/>
        <end position="606"/>
    </location>
</feature>
<dbReference type="EMBL" id="JAWQEG010000506">
    <property type="protein sequence ID" value="KAK3889073.1"/>
    <property type="molecule type" value="Genomic_DNA"/>
</dbReference>
<evidence type="ECO:0000256" key="2">
    <source>
        <dbReference type="ARBA" id="ARBA00022722"/>
    </source>
</evidence>
<keyword evidence="5" id="KW-0511">Multifunctional enzyme</keyword>
<dbReference type="PANTHER" id="PTHR37984">
    <property type="entry name" value="PROTEIN CBG26694"/>
    <property type="match status" value="1"/>
</dbReference>
<dbReference type="GO" id="GO:0004519">
    <property type="term" value="F:endonuclease activity"/>
    <property type="evidence" value="ECO:0007669"/>
    <property type="project" value="UniProtKB-KW"/>
</dbReference>
<proteinExistence type="predicted"/>
<evidence type="ECO:0000256" key="5">
    <source>
        <dbReference type="ARBA" id="ARBA00023268"/>
    </source>
</evidence>
<dbReference type="Gene3D" id="3.10.20.370">
    <property type="match status" value="1"/>
</dbReference>
<evidence type="ECO:0000256" key="1">
    <source>
        <dbReference type="ARBA" id="ARBA00022695"/>
    </source>
</evidence>
<reference evidence="8" key="1">
    <citation type="submission" date="2023-10" db="EMBL/GenBank/DDBJ databases">
        <title>Genome assemblies of two species of porcelain crab, Petrolisthes cinctipes and Petrolisthes manimaculis (Anomura: Porcellanidae).</title>
        <authorList>
            <person name="Angst P."/>
        </authorList>
    </citation>
    <scope>NUCLEOTIDE SEQUENCE</scope>
    <source>
        <strain evidence="8">PB745_01</strain>
        <tissue evidence="8">Gill</tissue>
    </source>
</reference>
<comment type="caution">
    <text evidence="8">The sequence shown here is derived from an EMBL/GenBank/DDBJ whole genome shotgun (WGS) entry which is preliminary data.</text>
</comment>
<evidence type="ECO:0000256" key="3">
    <source>
        <dbReference type="ARBA" id="ARBA00022759"/>
    </source>
</evidence>
<sequence length="795" mass="91556">MEQAGVQTRSQTRQEEACEEEVSLAAIMKFRQEQRQEQSERQEELKVQLQEQSQQLQEALQEQQRELQLGMQGQLDAFVGEMKEEQQQFKEEIYGELQQQKCENGWDDRQRAVQIATSLKGAAMEILGQLSVEESNSYRSLVEVLERRYGTMYQTEVYRARFWSRVRAWGEPLQQLAHDLQNIAHKAYPGAAPNMLVIFLRDQFIDALDTVELNVQVKQAQPRTMQEALARALEFESYVRKPGHKREDCYKLKKEQEQGSTRKSTFAPKECWTCGTLEVQIKVAGQEATLPVYVAEMEDQCLLGLDYLLSRIVSSSFDSNLGVVEPDVWSKTNAGVMVGRTLVEMSGGEVPVVVANFSREPQKIKEGELVGLCQEMDHEWHQWKVCKRSVVKEDDNLPDHIHDLFLRSCQCLDDSQVSPLRELLVQFADIFSTSDLDLGCTDMVEHSINTGDRLPIKQPARRMAPAQRQEMEKVMENLRSQGVIEKSSSPWKSAMILVRKKDGSKFEWTAVTQKAFDELKQALVSSPVLPYPDQSQPFILDCDASDHGIGGVLSQNKGDQEYVVAYYSKKLSPPELNYCVIRKELLAVVKSLDFFHPYLYGSYFIIRTDHGALKWLKTLKNLVGPLARWLRKIDQHNYEVQHRPGRIHGNADSLNRRPCEPECKQCSKKEEHSKKCNRTAVTELVSAEEDLVRMQLEDADLQPVIEWLQQSTERPSWQEVSRLSLTCKSYWSQWDLLHLNNGLLEHQWETSDGLVKYWQLVVLKKLRSKILNESHNQITSGHLAVKKTLSRLRFY</sequence>